<evidence type="ECO:0000256" key="3">
    <source>
        <dbReference type="ARBA" id="ARBA00022980"/>
    </source>
</evidence>
<dbReference type="Gene3D" id="6.10.330.20">
    <property type="match status" value="1"/>
</dbReference>
<dbReference type="GO" id="GO:0003735">
    <property type="term" value="F:structural constituent of ribosome"/>
    <property type="evidence" value="ECO:0007669"/>
    <property type="project" value="InterPro"/>
</dbReference>
<dbReference type="WBParaSite" id="TCLT_0000490301-mRNA-1">
    <property type="protein sequence ID" value="TCLT_0000490301-mRNA-1"/>
    <property type="gene ID" value="TCLT_0000490301"/>
</dbReference>
<comment type="similarity">
    <text evidence="2">Belongs to the universal ribosomal protein uL29 family.</text>
</comment>
<evidence type="ECO:0000256" key="1">
    <source>
        <dbReference type="ARBA" id="ARBA00004173"/>
    </source>
</evidence>
<dbReference type="InterPro" id="IPR038340">
    <property type="entry name" value="MRP-L47_sf"/>
</dbReference>
<dbReference type="OrthoDB" id="270763at2759"/>
<evidence type="ECO:0000256" key="4">
    <source>
        <dbReference type="ARBA" id="ARBA00023128"/>
    </source>
</evidence>
<keyword evidence="3" id="KW-0689">Ribosomal protein</keyword>
<reference evidence="7 8" key="2">
    <citation type="submission" date="2018-11" db="EMBL/GenBank/DDBJ databases">
        <authorList>
            <consortium name="Pathogen Informatics"/>
        </authorList>
    </citation>
    <scope>NUCLEOTIDE SEQUENCE [LARGE SCALE GENOMIC DNA]</scope>
</reference>
<evidence type="ECO:0000256" key="5">
    <source>
        <dbReference type="ARBA" id="ARBA00023274"/>
    </source>
</evidence>
<dbReference type="EMBL" id="UYYF01004309">
    <property type="protein sequence ID" value="VDN02070.1"/>
    <property type="molecule type" value="Genomic_DNA"/>
</dbReference>
<dbReference type="GO" id="GO:0005762">
    <property type="term" value="C:mitochondrial large ribosomal subunit"/>
    <property type="evidence" value="ECO:0007669"/>
    <property type="project" value="TreeGrafter"/>
</dbReference>
<gene>
    <name evidence="7" type="ORF">TCLT_LOCUS4892</name>
</gene>
<dbReference type="Pfam" id="PF06984">
    <property type="entry name" value="MRP-L47"/>
    <property type="match status" value="1"/>
</dbReference>
<evidence type="ECO:0000256" key="6">
    <source>
        <dbReference type="ARBA" id="ARBA00035289"/>
    </source>
</evidence>
<dbReference type="PANTHER" id="PTHR21183">
    <property type="entry name" value="RIBOSOMAL PROTEIN L47, MITOCHONDRIAL-RELATED"/>
    <property type="match status" value="1"/>
</dbReference>
<reference evidence="9" key="1">
    <citation type="submission" date="2017-02" db="UniProtKB">
        <authorList>
            <consortium name="WormBaseParasite"/>
        </authorList>
    </citation>
    <scope>IDENTIFICATION</scope>
</reference>
<protein>
    <recommendedName>
        <fullName evidence="6">Large ribosomal subunit protein uL29m</fullName>
    </recommendedName>
</protein>
<name>A0A0N5CX06_THECL</name>
<comment type="subcellular location">
    <subcellularLocation>
        <location evidence="1">Mitochondrion</location>
    </subcellularLocation>
</comment>
<accession>A0A0N5CX06</accession>
<dbReference type="InterPro" id="IPR010729">
    <property type="entry name" value="Ribosomal_uL29_mit"/>
</dbReference>
<dbReference type="GO" id="GO:0032543">
    <property type="term" value="P:mitochondrial translation"/>
    <property type="evidence" value="ECO:0007669"/>
    <property type="project" value="TreeGrafter"/>
</dbReference>
<evidence type="ECO:0000256" key="2">
    <source>
        <dbReference type="ARBA" id="ARBA00009254"/>
    </source>
</evidence>
<dbReference type="OMA" id="AGFTYQK"/>
<dbReference type="Proteomes" id="UP000276776">
    <property type="component" value="Unassembled WGS sequence"/>
</dbReference>
<evidence type="ECO:0000313" key="8">
    <source>
        <dbReference type="Proteomes" id="UP000276776"/>
    </source>
</evidence>
<dbReference type="AlphaFoldDB" id="A0A0N5CX06"/>
<dbReference type="PANTHER" id="PTHR21183:SF18">
    <property type="entry name" value="LARGE RIBOSOMAL SUBUNIT PROTEIN UL29M"/>
    <property type="match status" value="1"/>
</dbReference>
<keyword evidence="5" id="KW-0687">Ribonucleoprotein</keyword>
<sequence>MLKDTANIHFFVGRYELHYADCSRISIWSARTFSAAKQNTNIPEGLRDFFDDPVNYGRDELDEKYKPGRPWSTNELRLKSNSDLHKLWYVLLKERNMLLTMQESCAQKVRRMPNPDRIEKVAESMRNLESVVHERNDAYFRLETGDGADPPMRTITSFAGFTYKKRAKEHITPPNVHDVKEYEVPYLDEDAYLLQKLWAEKEHAKQRDFLDDEVRRKRLSENQVKHKCSARSYISDIAQLEEVKKLVS</sequence>
<keyword evidence="8" id="KW-1185">Reference proteome</keyword>
<proteinExistence type="inferred from homology"/>
<dbReference type="STRING" id="103827.A0A0N5CX06"/>
<keyword evidence="4" id="KW-0496">Mitochondrion</keyword>
<evidence type="ECO:0000313" key="7">
    <source>
        <dbReference type="EMBL" id="VDN02070.1"/>
    </source>
</evidence>
<organism evidence="9">
    <name type="scientific">Thelazia callipaeda</name>
    <name type="common">Oriental eyeworm</name>
    <name type="synonym">Parasitic nematode</name>
    <dbReference type="NCBI Taxonomy" id="103827"/>
    <lineage>
        <taxon>Eukaryota</taxon>
        <taxon>Metazoa</taxon>
        <taxon>Ecdysozoa</taxon>
        <taxon>Nematoda</taxon>
        <taxon>Chromadorea</taxon>
        <taxon>Rhabditida</taxon>
        <taxon>Spirurina</taxon>
        <taxon>Spiruromorpha</taxon>
        <taxon>Thelazioidea</taxon>
        <taxon>Thelaziidae</taxon>
        <taxon>Thelazia</taxon>
    </lineage>
</organism>
<evidence type="ECO:0000313" key="9">
    <source>
        <dbReference type="WBParaSite" id="TCLT_0000490301-mRNA-1"/>
    </source>
</evidence>